<feature type="region of interest" description="Disordered" evidence="14">
    <location>
        <begin position="177"/>
        <end position="198"/>
    </location>
</feature>
<dbReference type="GO" id="GO:0001725">
    <property type="term" value="C:stress fiber"/>
    <property type="evidence" value="ECO:0007669"/>
    <property type="project" value="UniProtKB-SubCell"/>
</dbReference>
<dbReference type="AlphaFoldDB" id="A0A3E2HF59"/>
<dbReference type="OrthoDB" id="283815at2759"/>
<feature type="region of interest" description="Disordered" evidence="14">
    <location>
        <begin position="544"/>
        <end position="563"/>
    </location>
</feature>
<dbReference type="Pfam" id="PF05502">
    <property type="entry name" value="Dynactin_p62"/>
    <property type="match status" value="1"/>
</dbReference>
<dbReference type="GO" id="GO:0005869">
    <property type="term" value="C:dynactin complex"/>
    <property type="evidence" value="ECO:0007669"/>
    <property type="project" value="InterPro"/>
</dbReference>
<proteinExistence type="inferred from homology"/>
<gene>
    <name evidence="15" type="ORF">B7463_g4556</name>
</gene>
<evidence type="ECO:0000256" key="7">
    <source>
        <dbReference type="ARBA" id="ARBA00022843"/>
    </source>
</evidence>
<keyword evidence="5" id="KW-1017">Isopeptide bond</keyword>
<organism evidence="15 16">
    <name type="scientific">Scytalidium lignicola</name>
    <name type="common">Hyphomycete</name>
    <dbReference type="NCBI Taxonomy" id="5539"/>
    <lineage>
        <taxon>Eukaryota</taxon>
        <taxon>Fungi</taxon>
        <taxon>Dikarya</taxon>
        <taxon>Ascomycota</taxon>
        <taxon>Pezizomycotina</taxon>
        <taxon>Leotiomycetes</taxon>
        <taxon>Leotiomycetes incertae sedis</taxon>
        <taxon>Scytalidium</taxon>
    </lineage>
</organism>
<keyword evidence="10" id="KW-0206">Cytoskeleton</keyword>
<comment type="similarity">
    <text evidence="11">Belongs to the dynactin subunit 4 family.</text>
</comment>
<dbReference type="InterPro" id="IPR008603">
    <property type="entry name" value="DCTN4"/>
</dbReference>
<feature type="compositionally biased region" description="Basic and acidic residues" evidence="14">
    <location>
        <begin position="449"/>
        <end position="469"/>
    </location>
</feature>
<comment type="caution">
    <text evidence="15">The sequence shown here is derived from an EMBL/GenBank/DDBJ whole genome shotgun (WGS) entry which is preliminary data.</text>
</comment>
<evidence type="ECO:0000256" key="11">
    <source>
        <dbReference type="ARBA" id="ARBA00034776"/>
    </source>
</evidence>
<feature type="compositionally biased region" description="Basic and acidic residues" evidence="14">
    <location>
        <begin position="178"/>
        <end position="193"/>
    </location>
</feature>
<evidence type="ECO:0000256" key="1">
    <source>
        <dbReference type="ARBA" id="ARBA00004300"/>
    </source>
</evidence>
<keyword evidence="8" id="KW-0007">Acetylation</keyword>
<keyword evidence="16" id="KW-1185">Reference proteome</keyword>
<comment type="subcellular location">
    <subcellularLocation>
        <location evidence="1">Cytoplasm</location>
        <location evidence="1">Cytoskeleton</location>
        <location evidence="1">Microtubule organizing center</location>
        <location evidence="1">Centrosome</location>
    </subcellularLocation>
    <subcellularLocation>
        <location evidence="2">Cytoplasm</location>
        <location evidence="2">Cytoskeleton</location>
        <location evidence="2">Stress fiber</location>
    </subcellularLocation>
    <subcellularLocation>
        <location evidence="3">Cytoplasm</location>
        <location evidence="3">Myofibril</location>
    </subcellularLocation>
</comment>
<feature type="non-terminal residue" evidence="15">
    <location>
        <position position="1"/>
    </location>
</feature>
<protein>
    <recommendedName>
        <fullName evidence="12">Dynactin subunit 4</fullName>
    </recommendedName>
</protein>
<keyword evidence="9" id="KW-0175">Coiled coil</keyword>
<reference evidence="15 16" key="1">
    <citation type="submission" date="2018-05" db="EMBL/GenBank/DDBJ databases">
        <title>Draft genome sequence of Scytalidium lignicola DSM 105466, a ubiquitous saprotrophic fungus.</title>
        <authorList>
            <person name="Buettner E."/>
            <person name="Gebauer A.M."/>
            <person name="Hofrichter M."/>
            <person name="Liers C."/>
            <person name="Kellner H."/>
        </authorList>
    </citation>
    <scope>NUCLEOTIDE SEQUENCE [LARGE SCALE GENOMIC DNA]</scope>
    <source>
        <strain evidence="15 16">DSM 105466</strain>
    </source>
</reference>
<evidence type="ECO:0000256" key="9">
    <source>
        <dbReference type="ARBA" id="ARBA00023054"/>
    </source>
</evidence>
<dbReference type="EMBL" id="NCSJ02000068">
    <property type="protein sequence ID" value="RFU31793.1"/>
    <property type="molecule type" value="Genomic_DNA"/>
</dbReference>
<evidence type="ECO:0000256" key="14">
    <source>
        <dbReference type="SAM" id="MobiDB-lite"/>
    </source>
</evidence>
<evidence type="ECO:0000256" key="8">
    <source>
        <dbReference type="ARBA" id="ARBA00022990"/>
    </source>
</evidence>
<dbReference type="PANTHER" id="PTHR13034:SF2">
    <property type="entry name" value="DYNACTIN SUBUNIT 4"/>
    <property type="match status" value="1"/>
</dbReference>
<name>A0A3E2HF59_SCYLI</name>
<accession>A0A3E2HF59</accession>
<evidence type="ECO:0000256" key="13">
    <source>
        <dbReference type="ARBA" id="ARBA00093507"/>
    </source>
</evidence>
<sequence>MASFTPYTYIQCPCSDIQTQARTIDSEPVPEIEEDEEERTFDPKAPRANYTLYPLEHLLYCEDCHQIRCPRCYLEEILTWYCPNCLFEVPSSTVKSEGTRCTRNCFNCPICTSPLAVTSLETPPTGLGAEHAQLNGPYVLSCGHCTWSSKEIGVQFEKSNGIYSQLLKINNGGGARLTAKERRRDKDKDDRRRSISSSPLIEEPFESYSLDPDEILDPESQFSNLLSFYRSQVADSAPPGSLGFAGDYGFGSPGALSRIMGLYTGVADKKIKSKPKPMREAVDALEGLQTTRPEAMNIAKLRSEGWNSTTSLSQRKEQAHNPQFVDDLRPVATLLRTKRSKRCKQCRHILSKPESKVQTTRFRIRLVAQNYIPSITIKPLQPSLPGQSPPLTPLKPTQFLLTFRNPLFDAVQVSIATPAETSGRFTSKVTILCPEFEVGANTDMWDEALREGGGKGGENREKRRTKAEANEGQPQAEAGKVWERGRNWVSVVLEVVPASLNLDKGPEFLQADQNGRDYSPLKEDEDLLEIPVFVRLDWETDAAQDEDGEGGLAPASKDKEAREKRELAYWCVLGIGRIAQI</sequence>
<evidence type="ECO:0000313" key="16">
    <source>
        <dbReference type="Proteomes" id="UP000258309"/>
    </source>
</evidence>
<evidence type="ECO:0000256" key="2">
    <source>
        <dbReference type="ARBA" id="ARBA00004529"/>
    </source>
</evidence>
<evidence type="ECO:0000256" key="6">
    <source>
        <dbReference type="ARBA" id="ARBA00022553"/>
    </source>
</evidence>
<comment type="subunit">
    <text evidence="13">Subunit of dynactin, a multiprotein complex part of a tripartite complex with dynein and a adapter, such as BICDL1, BICD2 or HOOK3. The dynactin complex is built around ACTR1A/ACTB filament and consists of an actin-related filament composed of a shoulder domain, a pointed end and a barbed end. Its length is defined by its flexible shoulder domain. The soulder is composed of 2 DCTN1 subunits, 4 DCTN2 and 2 DCTN3. The 4 DCNT2 (via N-terminus) bind the ACTR1A filament and act as molecular rulers to determine the length. The pointed end is important for binding dynein-dynactin cargo adapters. Consists of 4 subunits: ACTR10, DCNT4, DCTN5 and DCTN6. The barbed end is composed of a CAPZA1:CAPZB heterodimers, which binds ACTR1A/ACTB filament and dynactin and stabilizes dynactin. Interacts with ATP7B, but not ATP7A, in a copper-dependent manner. Interacts with ANK2; this interaction is required for localization at costameres. Interacts with N4BP2L1.</text>
</comment>
<dbReference type="PANTHER" id="PTHR13034">
    <property type="entry name" value="DYNACTIN P62 SUBUNIT"/>
    <property type="match status" value="1"/>
</dbReference>
<keyword evidence="4" id="KW-0963">Cytoplasm</keyword>
<evidence type="ECO:0000313" key="15">
    <source>
        <dbReference type="EMBL" id="RFU31793.1"/>
    </source>
</evidence>
<keyword evidence="7" id="KW-0832">Ubl conjugation</keyword>
<evidence type="ECO:0000256" key="3">
    <source>
        <dbReference type="ARBA" id="ARBA00004657"/>
    </source>
</evidence>
<evidence type="ECO:0000256" key="4">
    <source>
        <dbReference type="ARBA" id="ARBA00022490"/>
    </source>
</evidence>
<evidence type="ECO:0000256" key="10">
    <source>
        <dbReference type="ARBA" id="ARBA00023212"/>
    </source>
</evidence>
<feature type="region of interest" description="Disordered" evidence="14">
    <location>
        <begin position="449"/>
        <end position="477"/>
    </location>
</feature>
<dbReference type="OMA" id="CGYCMWT"/>
<evidence type="ECO:0000256" key="12">
    <source>
        <dbReference type="ARBA" id="ARBA00034864"/>
    </source>
</evidence>
<keyword evidence="6" id="KW-0597">Phosphoprotein</keyword>
<evidence type="ECO:0000256" key="5">
    <source>
        <dbReference type="ARBA" id="ARBA00022499"/>
    </source>
</evidence>
<dbReference type="STRING" id="5539.A0A3E2HF59"/>
<dbReference type="Proteomes" id="UP000258309">
    <property type="component" value="Unassembled WGS sequence"/>
</dbReference>
<feature type="non-terminal residue" evidence="15">
    <location>
        <position position="581"/>
    </location>
</feature>